<dbReference type="OrthoDB" id="442460at2759"/>
<dbReference type="GO" id="GO:0005737">
    <property type="term" value="C:cytoplasm"/>
    <property type="evidence" value="ECO:0007669"/>
    <property type="project" value="TreeGrafter"/>
</dbReference>
<dbReference type="Gene3D" id="3.40.395.10">
    <property type="entry name" value="Adenoviral Proteinase, Chain A"/>
    <property type="match status" value="1"/>
</dbReference>
<keyword evidence="9" id="KW-1185">Reference proteome</keyword>
<keyword evidence="4" id="KW-0833">Ubl conjugation pathway</keyword>
<dbReference type="PANTHER" id="PTHR46896">
    <property type="entry name" value="SENTRIN-SPECIFIC PROTEASE"/>
    <property type="match status" value="1"/>
</dbReference>
<keyword evidence="3" id="KW-0645">Protease</keyword>
<accession>A0A178ZQF3</accession>
<feature type="region of interest" description="Disordered" evidence="6">
    <location>
        <begin position="28"/>
        <end position="66"/>
    </location>
</feature>
<feature type="compositionally biased region" description="Polar residues" evidence="6">
    <location>
        <begin position="284"/>
        <end position="298"/>
    </location>
</feature>
<feature type="compositionally biased region" description="Polar residues" evidence="6">
    <location>
        <begin position="665"/>
        <end position="688"/>
    </location>
</feature>
<evidence type="ECO:0000256" key="3">
    <source>
        <dbReference type="ARBA" id="ARBA00022670"/>
    </source>
</evidence>
<reference evidence="8 9" key="1">
    <citation type="submission" date="2016-04" db="EMBL/GenBank/DDBJ databases">
        <title>Draft genome of Fonsecaea erecta CBS 125763.</title>
        <authorList>
            <person name="Weiss V.A."/>
            <person name="Vicente V.A."/>
            <person name="Raittz R.T."/>
            <person name="Moreno L.F."/>
            <person name="De Souza E.M."/>
            <person name="Pedrosa F.O."/>
            <person name="Steffens M.B."/>
            <person name="Faoro H."/>
            <person name="Tadra-Sfeir M.Z."/>
            <person name="Najafzadeh M.J."/>
            <person name="Felipe M.S."/>
            <person name="Teixeira M."/>
            <person name="Sun J."/>
            <person name="Xi L."/>
            <person name="Gomes R."/>
            <person name="De Azevedo C.M."/>
            <person name="Salgado C.G."/>
            <person name="Da Silva M.B."/>
            <person name="Nascimento M.F."/>
            <person name="Queiroz-Telles F."/>
            <person name="Attili D.S."/>
            <person name="Gorbushina A."/>
        </authorList>
    </citation>
    <scope>NUCLEOTIDE SEQUENCE [LARGE SCALE GENOMIC DNA]</scope>
    <source>
        <strain evidence="8 9">CBS 125763</strain>
    </source>
</reference>
<evidence type="ECO:0000259" key="7">
    <source>
        <dbReference type="PROSITE" id="PS50600"/>
    </source>
</evidence>
<feature type="region of interest" description="Disordered" evidence="6">
    <location>
        <begin position="536"/>
        <end position="692"/>
    </location>
</feature>
<dbReference type="PROSITE" id="PS50600">
    <property type="entry name" value="ULP_PROTEASE"/>
    <property type="match status" value="1"/>
</dbReference>
<evidence type="ECO:0000313" key="8">
    <source>
        <dbReference type="EMBL" id="OAP61691.1"/>
    </source>
</evidence>
<evidence type="ECO:0000256" key="2">
    <source>
        <dbReference type="ARBA" id="ARBA00022553"/>
    </source>
</evidence>
<protein>
    <recommendedName>
        <fullName evidence="7">Ubiquitin-like protease family profile domain-containing protein</fullName>
    </recommendedName>
</protein>
<feature type="compositionally biased region" description="Basic and acidic residues" evidence="6">
    <location>
        <begin position="853"/>
        <end position="867"/>
    </location>
</feature>
<dbReference type="GO" id="GO:0006508">
    <property type="term" value="P:proteolysis"/>
    <property type="evidence" value="ECO:0007669"/>
    <property type="project" value="UniProtKB-KW"/>
</dbReference>
<feature type="compositionally biased region" description="Basic and acidic residues" evidence="6">
    <location>
        <begin position="172"/>
        <end position="184"/>
    </location>
</feature>
<comment type="caution">
    <text evidence="8">The sequence shown here is derived from an EMBL/GenBank/DDBJ whole genome shotgun (WGS) entry which is preliminary data.</text>
</comment>
<feature type="region of interest" description="Disordered" evidence="6">
    <location>
        <begin position="129"/>
        <end position="197"/>
    </location>
</feature>
<dbReference type="InterPro" id="IPR003653">
    <property type="entry name" value="Peptidase_C48_C"/>
</dbReference>
<dbReference type="PANTHER" id="PTHR46896:SF3">
    <property type="entry name" value="FI06413P-RELATED"/>
    <property type="match status" value="1"/>
</dbReference>
<organism evidence="8 9">
    <name type="scientific">Fonsecaea erecta</name>
    <dbReference type="NCBI Taxonomy" id="1367422"/>
    <lineage>
        <taxon>Eukaryota</taxon>
        <taxon>Fungi</taxon>
        <taxon>Dikarya</taxon>
        <taxon>Ascomycota</taxon>
        <taxon>Pezizomycotina</taxon>
        <taxon>Eurotiomycetes</taxon>
        <taxon>Chaetothyriomycetidae</taxon>
        <taxon>Chaetothyriales</taxon>
        <taxon>Herpotrichiellaceae</taxon>
        <taxon>Fonsecaea</taxon>
    </lineage>
</organism>
<gene>
    <name evidence="8" type="ORF">AYL99_03894</name>
</gene>
<dbReference type="InterPro" id="IPR038765">
    <property type="entry name" value="Papain-like_cys_pep_sf"/>
</dbReference>
<evidence type="ECO:0000256" key="6">
    <source>
        <dbReference type="SAM" id="MobiDB-lite"/>
    </source>
</evidence>
<feature type="region of interest" description="Disordered" evidence="6">
    <location>
        <begin position="1221"/>
        <end position="1240"/>
    </location>
</feature>
<comment type="similarity">
    <text evidence="1">Belongs to the peptidase C48 family.</text>
</comment>
<dbReference type="SUPFAM" id="SSF54001">
    <property type="entry name" value="Cysteine proteinases"/>
    <property type="match status" value="1"/>
</dbReference>
<dbReference type="InterPro" id="IPR051947">
    <property type="entry name" value="Sentrin-specific_protease"/>
</dbReference>
<dbReference type="EMBL" id="LVYI01000003">
    <property type="protein sequence ID" value="OAP61691.1"/>
    <property type="molecule type" value="Genomic_DNA"/>
</dbReference>
<feature type="domain" description="Ubiquitin-like protease family profile" evidence="7">
    <location>
        <begin position="706"/>
        <end position="955"/>
    </location>
</feature>
<feature type="compositionally biased region" description="Basic and acidic residues" evidence="6">
    <location>
        <begin position="1269"/>
        <end position="1287"/>
    </location>
</feature>
<feature type="compositionally biased region" description="Polar residues" evidence="6">
    <location>
        <begin position="310"/>
        <end position="325"/>
    </location>
</feature>
<evidence type="ECO:0000256" key="5">
    <source>
        <dbReference type="ARBA" id="ARBA00022801"/>
    </source>
</evidence>
<feature type="compositionally biased region" description="Polar residues" evidence="6">
    <location>
        <begin position="339"/>
        <end position="348"/>
    </location>
</feature>
<dbReference type="RefSeq" id="XP_018695058.1">
    <property type="nucleotide sequence ID" value="XM_018835408.1"/>
</dbReference>
<dbReference type="Proteomes" id="UP000078343">
    <property type="component" value="Unassembled WGS sequence"/>
</dbReference>
<feature type="compositionally biased region" description="Basic and acidic residues" evidence="6">
    <location>
        <begin position="1047"/>
        <end position="1065"/>
    </location>
</feature>
<keyword evidence="2" id="KW-0597">Phosphoprotein</keyword>
<feature type="compositionally biased region" description="Basic and acidic residues" evidence="6">
    <location>
        <begin position="299"/>
        <end position="309"/>
    </location>
</feature>
<evidence type="ECO:0000313" key="9">
    <source>
        <dbReference type="Proteomes" id="UP000078343"/>
    </source>
</evidence>
<feature type="region of interest" description="Disordered" evidence="6">
    <location>
        <begin position="211"/>
        <end position="366"/>
    </location>
</feature>
<dbReference type="GO" id="GO:0070139">
    <property type="term" value="F:SUMO-specific endopeptidase activity"/>
    <property type="evidence" value="ECO:0007669"/>
    <property type="project" value="TreeGrafter"/>
</dbReference>
<dbReference type="Pfam" id="PF02902">
    <property type="entry name" value="Peptidase_C48"/>
    <property type="match status" value="1"/>
</dbReference>
<dbReference type="STRING" id="1367422.A0A178ZQF3"/>
<dbReference type="GeneID" id="30008063"/>
<feature type="compositionally biased region" description="Basic residues" evidence="6">
    <location>
        <begin position="868"/>
        <end position="879"/>
    </location>
</feature>
<keyword evidence="5" id="KW-0378">Hydrolase</keyword>
<sequence>MTVPWHEVVQSTINDFSRRGLGALRTSNVAQRGADDGPTTAPPVPPHSNASSSRSHRGQMPQSSARHLTKTVEAFLGAHDNAACAPIHIESDDEVEATIERRETELSGLPFTQYAFTFTRKLDAPTKLFDARRSSGTTPRQSTSLSESKTEDRLARGLVDVPNAHQRWRGRRNLDSESVRDQMKKSFKTPSGPYKPCNTLNGRSAFLQQRTSHARAPVNASSSNVLPKNDIHANDHGTPNKRRKIQTVSEYRVPAESDSEDELALETGRERGKYPEQPQELHVNHSSPQGNGVFSDQSAQRRKDEKDQILESSPGLSKQPHTSPYLTYLATKTADGNGHEQNSTTVRTPESPDILQSIGPHHSPKSLALDSAPYPEMKSTDLKNLIIGQSTNKSKFRKRRKELEKEPPPAKEVFLLTEIVHGDLLDTSGFAIGIDSSKDEVFVARQNPLLDDEPVSRLRGIDAIFKVTIGDGSNDSALVNFHFRRYAKKKEEMMWLRFESYQKAMDFSLRLQASQSLKVCVKTGEWMEMAFSKAKSETTIRTEMPSMTTQAPQSSFRKPEPTSAKPLLRAATTASRTHGRLVDRLDPPADGETNVGTSGARRHLRESAPSPQEPGSRHATPAEDTTQSEDTVSHAVGEQSGSKPKLDKIPPPTPGHDTDTHADNEQLSPKSEQGKSLPNIRTSPSETLGTPWATDLIYPQPGRRAAVVPFEDLERLDDDEFLNDNLISFFMRYLETHIEKSNPELYKRMHFFNTYFYAALSKTKGKKGIRHDAVSRWTKNINLFSRDFVIVPVNEDYHWYLAIICNLPYLLKERAEKSDRSEEMHPSDQRSKEVGQVIDLSAEDTAGMLADLSHSDDEKTGVSETKKEHGRRKTARRGRPKYDVTKPVIITLDSLGTPRPVTCSHLKQYVVSEARDKRNMDIDATELKGMTAKEIPTQNNYSDCGLYLCAYLEQFVADPHNFVRRILQREENAQQWPRKIRSRDLRSRLRQLILEMHRRQENEPSQMEEPAIGSILIDIEKSPRSPLPSPSVPQKPFTRQDIQEAHQRFDGITRSRSSWSERKYNESSPDPGLEGMKSRRAVPEVAEASEDFDDEKRDHDPLCGRMPGTPTDQMRVTKPEQYSDAEPSRRDVQSRASPQARDIHPVPKPNWVLDMAPGHQLAHPARPNSEHHSDNEQGLNNADELDSRWRSRSSSQTSELTDFLAGPSSARSFLPGILDYATRGSRSKSPRTVIGGDQDAGAAAVQEIRTGGAERGWKRHRLSPEPESVAEKEAPVGREFDYPWKRK</sequence>
<evidence type="ECO:0000256" key="1">
    <source>
        <dbReference type="ARBA" id="ARBA00005234"/>
    </source>
</evidence>
<dbReference type="GO" id="GO:0005634">
    <property type="term" value="C:nucleus"/>
    <property type="evidence" value="ECO:0007669"/>
    <property type="project" value="TreeGrafter"/>
</dbReference>
<feature type="region of interest" description="Disordered" evidence="6">
    <location>
        <begin position="1250"/>
        <end position="1287"/>
    </location>
</feature>
<dbReference type="GO" id="GO:0016926">
    <property type="term" value="P:protein desumoylation"/>
    <property type="evidence" value="ECO:0007669"/>
    <property type="project" value="TreeGrafter"/>
</dbReference>
<evidence type="ECO:0000256" key="4">
    <source>
        <dbReference type="ARBA" id="ARBA00022786"/>
    </source>
</evidence>
<name>A0A178ZQF3_9EURO</name>
<feature type="compositionally biased region" description="Polar residues" evidence="6">
    <location>
        <begin position="134"/>
        <end position="147"/>
    </location>
</feature>
<feature type="region of interest" description="Disordered" evidence="6">
    <location>
        <begin position="852"/>
        <end position="879"/>
    </location>
</feature>
<proteinExistence type="inferred from homology"/>
<feature type="compositionally biased region" description="Polar residues" evidence="6">
    <location>
        <begin position="541"/>
        <end position="556"/>
    </location>
</feature>
<feature type="region of interest" description="Disordered" evidence="6">
    <location>
        <begin position="1047"/>
        <end position="1208"/>
    </location>
</feature>